<dbReference type="Gene3D" id="3.40.50.10490">
    <property type="entry name" value="Glucose-6-phosphate isomerase like protein, domain 1"/>
    <property type="match status" value="1"/>
</dbReference>
<sequence>MAEKNKEWPRNYPVSDKTFLEICKEFLDKIEERQAENFVKAGKIIGDHIMAGGLVKLVGTGGHTYLPVLDMSHRAGAFVAVNPCLDVSSSPITGGTRSIRIERVLGYFRALMSYFRVKKGDVVIVFNNIGVNAGTIDAALECKERGATVIGVGSSIWQEDIPLDHYTRHPSKKNLMDIVDLFIDDYNPVGDAVIQIEGFDRPINPISTVADAYIVRRIEYEAVKYILSKGFTPPVWMSANCVGGDEANEKYEEEYWYKVKML</sequence>
<dbReference type="GO" id="GO:0097367">
    <property type="term" value="F:carbohydrate derivative binding"/>
    <property type="evidence" value="ECO:0007669"/>
    <property type="project" value="InterPro"/>
</dbReference>
<evidence type="ECO:0000313" key="5">
    <source>
        <dbReference type="Proteomes" id="UP000568877"/>
    </source>
</evidence>
<evidence type="ECO:0000313" key="3">
    <source>
        <dbReference type="EMBL" id="GFP32191.1"/>
    </source>
</evidence>
<feature type="domain" description="SIS" evidence="1">
    <location>
        <begin position="19"/>
        <end position="154"/>
    </location>
</feature>
<dbReference type="InterPro" id="IPR001347">
    <property type="entry name" value="SIS_dom"/>
</dbReference>
<organism evidence="4 6">
    <name type="scientific">Candidatus Hakubella thermalkaliphila</name>
    <dbReference type="NCBI Taxonomy" id="2754717"/>
    <lineage>
        <taxon>Bacteria</taxon>
        <taxon>Bacillati</taxon>
        <taxon>Actinomycetota</taxon>
        <taxon>Actinomycetota incertae sedis</taxon>
        <taxon>Candidatus Hakubellales</taxon>
        <taxon>Candidatus Hakubellaceae</taxon>
        <taxon>Candidatus Hakubella</taxon>
    </lineage>
</organism>
<dbReference type="NCBIfam" id="NF002805">
    <property type="entry name" value="PRK02947.1"/>
    <property type="match status" value="1"/>
</dbReference>
<accession>A0A6V8PU28</accession>
<dbReference type="RefSeq" id="WP_176227084.1">
    <property type="nucleotide sequence ID" value="NZ_BLRV01000175.1"/>
</dbReference>
<dbReference type="GO" id="GO:1901135">
    <property type="term" value="P:carbohydrate derivative metabolic process"/>
    <property type="evidence" value="ECO:0007669"/>
    <property type="project" value="InterPro"/>
</dbReference>
<proteinExistence type="predicted"/>
<evidence type="ECO:0000313" key="2">
    <source>
        <dbReference type="EMBL" id="GFP22017.1"/>
    </source>
</evidence>
<dbReference type="Pfam" id="PF13580">
    <property type="entry name" value="SIS_2"/>
    <property type="match status" value="1"/>
</dbReference>
<dbReference type="AlphaFoldDB" id="A0A6V8PU28"/>
<dbReference type="EMBL" id="BLRV01000175">
    <property type="protein sequence ID" value="GFP22017.1"/>
    <property type="molecule type" value="Genomic_DNA"/>
</dbReference>
<evidence type="ECO:0000313" key="6">
    <source>
        <dbReference type="Proteomes" id="UP000576480"/>
    </source>
</evidence>
<reference evidence="5 6" key="1">
    <citation type="journal article" date="2020" name="Front. Microbiol.">
        <title>Single-cell genomics of novel Actinobacteria with the Wood-Ljungdahl pathway discovered in a serpentinizing system.</title>
        <authorList>
            <person name="Merino N."/>
            <person name="Kawai M."/>
            <person name="Boyd E.S."/>
            <person name="Colman D.R."/>
            <person name="McGlynn S.E."/>
            <person name="Nealson K.H."/>
            <person name="Kurokawa K."/>
            <person name="Hongoh Y."/>
        </authorList>
    </citation>
    <scope>NUCLEOTIDE SEQUENCE [LARGE SCALE GENOMIC DNA]</scope>
    <source>
        <strain evidence="2 7">S06</strain>
        <strain evidence="3 5">S42</strain>
        <strain evidence="4 6">S43</strain>
    </source>
</reference>
<dbReference type="InterPro" id="IPR046348">
    <property type="entry name" value="SIS_dom_sf"/>
</dbReference>
<evidence type="ECO:0000313" key="4">
    <source>
        <dbReference type="EMBL" id="GFP35650.1"/>
    </source>
</evidence>
<name>A0A6V8PU28_9ACTN</name>
<dbReference type="Proteomes" id="UP000580051">
    <property type="component" value="Unassembled WGS sequence"/>
</dbReference>
<evidence type="ECO:0000313" key="7">
    <source>
        <dbReference type="Proteomes" id="UP000580051"/>
    </source>
</evidence>
<dbReference type="SUPFAM" id="SSF53697">
    <property type="entry name" value="SIS domain"/>
    <property type="match status" value="1"/>
</dbReference>
<gene>
    <name evidence="2" type="ORF">HKBW3S06_01242</name>
    <name evidence="3" type="ORF">HKBW3S42_00496</name>
    <name evidence="4" type="ORF">HKBW3S43_01439</name>
</gene>
<dbReference type="Proteomes" id="UP000576480">
    <property type="component" value="Unassembled WGS sequence"/>
</dbReference>
<dbReference type="Proteomes" id="UP000568877">
    <property type="component" value="Unassembled WGS sequence"/>
</dbReference>
<comment type="caution">
    <text evidence="4">The sequence shown here is derived from an EMBL/GenBank/DDBJ whole genome shotgun (WGS) entry which is preliminary data.</text>
</comment>
<dbReference type="EMBL" id="BLSB01000162">
    <property type="protein sequence ID" value="GFP35650.1"/>
    <property type="molecule type" value="Genomic_DNA"/>
</dbReference>
<dbReference type="EMBL" id="BLSA01000042">
    <property type="protein sequence ID" value="GFP32191.1"/>
    <property type="molecule type" value="Genomic_DNA"/>
</dbReference>
<protein>
    <recommendedName>
        <fullName evidence="1">SIS domain-containing protein</fullName>
    </recommendedName>
</protein>
<evidence type="ECO:0000259" key="1">
    <source>
        <dbReference type="Pfam" id="PF13580"/>
    </source>
</evidence>